<comment type="caution">
    <text evidence="4">The sequence shown here is derived from an EMBL/GenBank/DDBJ whole genome shotgun (WGS) entry which is preliminary data.</text>
</comment>
<dbReference type="Pfam" id="PF03144">
    <property type="entry name" value="GTP_EFTU_D2"/>
    <property type="match status" value="1"/>
</dbReference>
<dbReference type="OrthoDB" id="2067at2759"/>
<dbReference type="InterPro" id="IPR004161">
    <property type="entry name" value="EFTu-like_2"/>
</dbReference>
<dbReference type="SUPFAM" id="SSF50447">
    <property type="entry name" value="Translation proteins"/>
    <property type="match status" value="1"/>
</dbReference>
<dbReference type="InterPro" id="IPR049393">
    <property type="entry name" value="eEFSec_III"/>
</dbReference>
<evidence type="ECO:0000259" key="3">
    <source>
        <dbReference type="PROSITE" id="PS51722"/>
    </source>
</evidence>
<reference evidence="4 5" key="1">
    <citation type="submission" date="2019-07" db="EMBL/GenBank/DDBJ databases">
        <title>Genomes of Cafeteria roenbergensis.</title>
        <authorList>
            <person name="Fischer M.G."/>
            <person name="Hackl T."/>
            <person name="Roman M."/>
        </authorList>
    </citation>
    <scope>NUCLEOTIDE SEQUENCE [LARGE SCALE GENOMIC DNA]</scope>
    <source>
        <strain evidence="4 5">E4-10P</strain>
    </source>
</reference>
<dbReference type="PRINTS" id="PR00315">
    <property type="entry name" value="ELONGATNFCT"/>
</dbReference>
<evidence type="ECO:0000313" key="4">
    <source>
        <dbReference type="EMBL" id="KAA0178416.1"/>
    </source>
</evidence>
<dbReference type="InterPro" id="IPR000795">
    <property type="entry name" value="T_Tr_GTP-bd_dom"/>
</dbReference>
<evidence type="ECO:0000256" key="1">
    <source>
        <dbReference type="ARBA" id="ARBA00021392"/>
    </source>
</evidence>
<feature type="compositionally biased region" description="Low complexity" evidence="2">
    <location>
        <begin position="424"/>
        <end position="437"/>
    </location>
</feature>
<dbReference type="AlphaFoldDB" id="A0A5A8EKH2"/>
<gene>
    <name evidence="4" type="ORF">FNF27_00265</name>
</gene>
<dbReference type="SUPFAM" id="SSF52540">
    <property type="entry name" value="P-loop containing nucleoside triphosphate hydrolases"/>
    <property type="match status" value="1"/>
</dbReference>
<dbReference type="Proteomes" id="UP000322899">
    <property type="component" value="Unassembled WGS sequence"/>
</dbReference>
<dbReference type="GO" id="GO:0003924">
    <property type="term" value="F:GTPase activity"/>
    <property type="evidence" value="ECO:0007669"/>
    <property type="project" value="InterPro"/>
</dbReference>
<dbReference type="PROSITE" id="PS51722">
    <property type="entry name" value="G_TR_2"/>
    <property type="match status" value="1"/>
</dbReference>
<dbReference type="InterPro" id="IPR050055">
    <property type="entry name" value="EF-Tu_GTPase"/>
</dbReference>
<dbReference type="EMBL" id="VLTO01000001">
    <property type="protein sequence ID" value="KAA0178416.1"/>
    <property type="molecule type" value="Genomic_DNA"/>
</dbReference>
<dbReference type="FunFam" id="2.40.30.10:FF:000052">
    <property type="entry name" value="Selenocysteine-specific elongation factor EF-Sec"/>
    <property type="match status" value="1"/>
</dbReference>
<dbReference type="GO" id="GO:0003746">
    <property type="term" value="F:translation elongation factor activity"/>
    <property type="evidence" value="ECO:0007669"/>
    <property type="project" value="TreeGrafter"/>
</dbReference>
<dbReference type="PANTHER" id="PTHR43721:SF11">
    <property type="entry name" value="SELENOCYSTEINE-SPECIFIC ELONGATION FACTOR"/>
    <property type="match status" value="1"/>
</dbReference>
<dbReference type="Gene3D" id="2.40.30.10">
    <property type="entry name" value="Translation factors"/>
    <property type="match status" value="1"/>
</dbReference>
<evidence type="ECO:0000256" key="2">
    <source>
        <dbReference type="SAM" id="MobiDB-lite"/>
    </source>
</evidence>
<dbReference type="GO" id="GO:0001514">
    <property type="term" value="P:selenocysteine incorporation"/>
    <property type="evidence" value="ECO:0007669"/>
    <property type="project" value="TreeGrafter"/>
</dbReference>
<name>A0A5A8EKH2_CAFRO</name>
<protein>
    <recommendedName>
        <fullName evidence="1">Elongation factor Tu, chloroplastic</fullName>
    </recommendedName>
</protein>
<dbReference type="CDD" id="cd04094">
    <property type="entry name" value="eSelB_III"/>
    <property type="match status" value="1"/>
</dbReference>
<dbReference type="CDD" id="cd03696">
    <property type="entry name" value="SelB_II"/>
    <property type="match status" value="1"/>
</dbReference>
<dbReference type="InterPro" id="IPR049394">
    <property type="entry name" value="eEFSec_C"/>
</dbReference>
<proteinExistence type="predicted"/>
<accession>A0A5A8EKH2</accession>
<evidence type="ECO:0000313" key="5">
    <source>
        <dbReference type="Proteomes" id="UP000322899"/>
    </source>
</evidence>
<dbReference type="InterPro" id="IPR009000">
    <property type="entry name" value="Transl_B-barrel_sf"/>
</dbReference>
<dbReference type="InterPro" id="IPR027417">
    <property type="entry name" value="P-loop_NTPase"/>
</dbReference>
<dbReference type="Pfam" id="PF21208">
    <property type="entry name" value="euk_SelB_III"/>
    <property type="match status" value="2"/>
</dbReference>
<dbReference type="Pfam" id="PF21131">
    <property type="entry name" value="eEFSec_4th"/>
    <property type="match status" value="1"/>
</dbReference>
<sequence>MAADLSRAVNINVGVMGHVDSGKTSLVRALSQVLSTAALDKHPQSRQRGITMDLGFSAFALPAPEHLKKRLPHVEAVQYTLVDCPGHASLIRTIIGGSQIIDMVLLVIDVTKGIQTQTAECLVIAEVTTENLIVVLNKVDMLESLAGSKKASKKGATAGAEPAADAAALLAKATGRIRKALESTRFADAPMVAISAAPGGAGKSGAGGSGSKADGAAADLAQAAAERADVSALLEELQLRAPVPNRSPGGALFMSVDHGFQVKGHGTVLTGTVLRGSLSVGDEVEVPEMGERRKVKSIQMFRRDVRSIAQGDRAGFAVSSLAGGKLERAVVCSPGTVSAVRVAVALVRRIRYFKGDVTTAKTRVHLTVGHSTVMAQAVFFGAQELAEAGVGLATAVRSDEGAAAGPATGAGAAAAAAAAASAAPTSAGGDGSRASGAQLTPTGLRPPALPFDWDTPYVWQDSLVGKVRVPGAGAGADSRSVKEPWQWALLLLDAPIYCPPDSTVIGSRLDADESAPTCRLAFAGQLREVVAPADMLARATARGHPASATAPLTSADASAAAAAMAASAKRCLRVYRPKERTGQVERVASGEAAAGGACEVVCKGLFSKGSDVTRFLGLEVGTPSGARGTLAGAFGKSGKVRVRLSGAPVAVGDPVTIAIRKYVFDPDKRTVQQG</sequence>
<dbReference type="Gene3D" id="3.40.50.300">
    <property type="entry name" value="P-loop containing nucleotide triphosphate hydrolases"/>
    <property type="match status" value="1"/>
</dbReference>
<dbReference type="PANTHER" id="PTHR43721">
    <property type="entry name" value="ELONGATION FACTOR TU-RELATED"/>
    <property type="match status" value="1"/>
</dbReference>
<dbReference type="Pfam" id="PF00009">
    <property type="entry name" value="GTP_EFTU"/>
    <property type="match status" value="1"/>
</dbReference>
<organism evidence="4 5">
    <name type="scientific">Cafeteria roenbergensis</name>
    <name type="common">Marine flagellate</name>
    <dbReference type="NCBI Taxonomy" id="33653"/>
    <lineage>
        <taxon>Eukaryota</taxon>
        <taxon>Sar</taxon>
        <taxon>Stramenopiles</taxon>
        <taxon>Bigyra</taxon>
        <taxon>Opalozoa</taxon>
        <taxon>Bicosoecida</taxon>
        <taxon>Cafeteriaceae</taxon>
        <taxon>Cafeteria</taxon>
    </lineage>
</organism>
<feature type="region of interest" description="Disordered" evidence="2">
    <location>
        <begin position="424"/>
        <end position="445"/>
    </location>
</feature>
<feature type="domain" description="Tr-type G" evidence="3">
    <location>
        <begin position="8"/>
        <end position="245"/>
    </location>
</feature>
<dbReference type="GO" id="GO:0005525">
    <property type="term" value="F:GTP binding"/>
    <property type="evidence" value="ECO:0007669"/>
    <property type="project" value="InterPro"/>
</dbReference>